<sequence>MSPPRPPPPLTPAPTLSHPYRNGNINCRLGCRSFWGTVNNYHYATPHSYTSVCSAEGRSATQFRSPFTLSDTCVSQ</sequence>
<accession>A0A8J2M7S5</accession>
<protein>
    <submittedName>
        <fullName evidence="1">(African queen) hypothetical protein</fullName>
    </submittedName>
</protein>
<evidence type="ECO:0000313" key="1">
    <source>
        <dbReference type="EMBL" id="CAG9558005.1"/>
    </source>
</evidence>
<evidence type="ECO:0000313" key="2">
    <source>
        <dbReference type="Proteomes" id="UP000789524"/>
    </source>
</evidence>
<name>A0A8J2M7S5_9NEOP</name>
<proteinExistence type="predicted"/>
<organism evidence="1 2">
    <name type="scientific">Danaus chrysippus</name>
    <name type="common">African queen</name>
    <dbReference type="NCBI Taxonomy" id="151541"/>
    <lineage>
        <taxon>Eukaryota</taxon>
        <taxon>Metazoa</taxon>
        <taxon>Ecdysozoa</taxon>
        <taxon>Arthropoda</taxon>
        <taxon>Hexapoda</taxon>
        <taxon>Insecta</taxon>
        <taxon>Pterygota</taxon>
        <taxon>Neoptera</taxon>
        <taxon>Endopterygota</taxon>
        <taxon>Lepidoptera</taxon>
        <taxon>Glossata</taxon>
        <taxon>Ditrysia</taxon>
        <taxon>Papilionoidea</taxon>
        <taxon>Nymphalidae</taxon>
        <taxon>Danainae</taxon>
        <taxon>Danaini</taxon>
        <taxon>Danaina</taxon>
        <taxon>Danaus</taxon>
        <taxon>Anosia</taxon>
    </lineage>
</organism>
<reference evidence="1" key="1">
    <citation type="submission" date="2021-09" db="EMBL/GenBank/DDBJ databases">
        <authorList>
            <person name="Martin H S."/>
        </authorList>
    </citation>
    <scope>NUCLEOTIDE SEQUENCE</scope>
</reference>
<dbReference type="EMBL" id="CAKASE010000043">
    <property type="protein sequence ID" value="CAG9558005.1"/>
    <property type="molecule type" value="Genomic_DNA"/>
</dbReference>
<dbReference type="Proteomes" id="UP000789524">
    <property type="component" value="Unassembled WGS sequence"/>
</dbReference>
<comment type="caution">
    <text evidence="1">The sequence shown here is derived from an EMBL/GenBank/DDBJ whole genome shotgun (WGS) entry which is preliminary data.</text>
</comment>
<gene>
    <name evidence="1" type="ORF">DCHRY22_LOCUS249</name>
</gene>
<dbReference type="AlphaFoldDB" id="A0A8J2M7S5"/>
<keyword evidence="2" id="KW-1185">Reference proteome</keyword>